<organism evidence="4">
    <name type="scientific">Gongylonema pulchrum</name>
    <dbReference type="NCBI Taxonomy" id="637853"/>
    <lineage>
        <taxon>Eukaryota</taxon>
        <taxon>Metazoa</taxon>
        <taxon>Ecdysozoa</taxon>
        <taxon>Nematoda</taxon>
        <taxon>Chromadorea</taxon>
        <taxon>Rhabditida</taxon>
        <taxon>Spirurina</taxon>
        <taxon>Spiruromorpha</taxon>
        <taxon>Spiruroidea</taxon>
        <taxon>Gongylonematidae</taxon>
        <taxon>Gongylonema</taxon>
    </lineage>
</organism>
<gene>
    <name evidence="2" type="ORF">GPUH_LOCUS6945</name>
</gene>
<dbReference type="AlphaFoldDB" id="A0A183DE04"/>
<keyword evidence="3" id="KW-1185">Reference proteome</keyword>
<feature type="region of interest" description="Disordered" evidence="1">
    <location>
        <begin position="87"/>
        <end position="113"/>
    </location>
</feature>
<reference evidence="4" key="1">
    <citation type="submission" date="2016-06" db="UniProtKB">
        <authorList>
            <consortium name="WormBaseParasite"/>
        </authorList>
    </citation>
    <scope>IDENTIFICATION</scope>
</reference>
<reference evidence="2 3" key="2">
    <citation type="submission" date="2018-11" db="EMBL/GenBank/DDBJ databases">
        <authorList>
            <consortium name="Pathogen Informatics"/>
        </authorList>
    </citation>
    <scope>NUCLEOTIDE SEQUENCE [LARGE SCALE GENOMIC DNA]</scope>
</reference>
<protein>
    <submittedName>
        <fullName evidence="4">BPI2 domain-containing protein</fullName>
    </submittedName>
</protein>
<evidence type="ECO:0000313" key="3">
    <source>
        <dbReference type="Proteomes" id="UP000271098"/>
    </source>
</evidence>
<dbReference type="EMBL" id="UYRT01017168">
    <property type="protein sequence ID" value="VDK56660.1"/>
    <property type="molecule type" value="Genomic_DNA"/>
</dbReference>
<evidence type="ECO:0000313" key="4">
    <source>
        <dbReference type="WBParaSite" id="GPUH_0000695401-mRNA-1"/>
    </source>
</evidence>
<accession>A0A183DE04</accession>
<dbReference type="OrthoDB" id="5857016at2759"/>
<dbReference type="Proteomes" id="UP000271098">
    <property type="component" value="Unassembled WGS sequence"/>
</dbReference>
<dbReference type="Gene3D" id="3.15.10.10">
    <property type="entry name" value="Bactericidal permeability-increasing protein, domain 1"/>
    <property type="match status" value="1"/>
</dbReference>
<dbReference type="InterPro" id="IPR017943">
    <property type="entry name" value="Bactericidal_perm-incr_a/b_dom"/>
</dbReference>
<dbReference type="GO" id="GO:0008289">
    <property type="term" value="F:lipid binding"/>
    <property type="evidence" value="ECO:0007669"/>
    <property type="project" value="InterPro"/>
</dbReference>
<evidence type="ECO:0000313" key="2">
    <source>
        <dbReference type="EMBL" id="VDK56660.1"/>
    </source>
</evidence>
<dbReference type="WBParaSite" id="GPUH_0000695401-mRNA-1">
    <property type="protein sequence ID" value="GPUH_0000695401-mRNA-1"/>
    <property type="gene ID" value="GPUH_0000695401"/>
</dbReference>
<sequence length="113" mass="13218">MHWLDVRFSASFVKLDLSGYVKAMVNDIRVYLQTSLLVRDERPQIEVTDCSMDVDYIEVNVSGGIIPWIVNLFRKHLAAIVKRYVTPSTKEERESDWKKENGRNGWEEQEEKA</sequence>
<name>A0A183DE04_9BILA</name>
<feature type="compositionally biased region" description="Basic and acidic residues" evidence="1">
    <location>
        <begin position="89"/>
        <end position="113"/>
    </location>
</feature>
<dbReference type="SUPFAM" id="SSF55394">
    <property type="entry name" value="Bactericidal permeability-increasing protein, BPI"/>
    <property type="match status" value="1"/>
</dbReference>
<proteinExistence type="predicted"/>
<evidence type="ECO:0000256" key="1">
    <source>
        <dbReference type="SAM" id="MobiDB-lite"/>
    </source>
</evidence>